<protein>
    <submittedName>
        <fullName evidence="1">Uncharacterized protein</fullName>
    </submittedName>
</protein>
<accession>A0AA40VER1</accession>
<dbReference type="EMBL" id="JACJIE010000002">
    <property type="protein sequence ID" value="MBA8942735.1"/>
    <property type="molecule type" value="Genomic_DNA"/>
</dbReference>
<organism evidence="1 2">
    <name type="scientific">Streptomyces calvus</name>
    <dbReference type="NCBI Taxonomy" id="67282"/>
    <lineage>
        <taxon>Bacteria</taxon>
        <taxon>Bacillati</taxon>
        <taxon>Actinomycetota</taxon>
        <taxon>Actinomycetes</taxon>
        <taxon>Kitasatosporales</taxon>
        <taxon>Streptomycetaceae</taxon>
        <taxon>Streptomyces</taxon>
    </lineage>
</organism>
<proteinExistence type="predicted"/>
<dbReference type="Proteomes" id="UP000530412">
    <property type="component" value="Unassembled WGS sequence"/>
</dbReference>
<evidence type="ECO:0000313" key="2">
    <source>
        <dbReference type="Proteomes" id="UP000530412"/>
    </source>
</evidence>
<evidence type="ECO:0000313" key="1">
    <source>
        <dbReference type="EMBL" id="MBA8942735.1"/>
    </source>
</evidence>
<dbReference type="AlphaFoldDB" id="A0AA40VER1"/>
<gene>
    <name evidence="1" type="ORF">FHS33_001129</name>
</gene>
<reference evidence="1 2" key="1">
    <citation type="submission" date="2020-08" db="EMBL/GenBank/DDBJ databases">
        <title>Genomic Encyclopedia of Type Strains, Phase III (KMG-III): the genomes of soil and plant-associated and newly described type strains.</title>
        <authorList>
            <person name="Whitman W."/>
        </authorList>
    </citation>
    <scope>NUCLEOTIDE SEQUENCE [LARGE SCALE GENOMIC DNA]</scope>
    <source>
        <strain evidence="1 2">CECT 3271</strain>
    </source>
</reference>
<sequence length="447" mass="48007">MVGTGQDGADAAERRLGRAVIFLLQQAPMVTNNVIRADIATLLRAGQAMDFASRLHGFSRVSSPDLIRQFARQAGIADMDLVSQILPVLKQADVIDYALDSDGTIAHVEEFIGVSGTVIQQAFKVLGILGPSENELALLHSIEIASWAPLTKTQHLDQIVRRGIVDDAAAKGLGYSLATSVNRRVFSSDLNEDVVFNPNVWGTGQVQIASFLQSLPPNERDALLAICEKATARPGSTLDVMGGNPAIIRSARKVGLIQAATVKSSAHGQPLSQTYVFSPLVQTADDQSTTTEALHLRKLFLAHILFGQEKARLGLGRINDPVVLVSKLVNSGSVGPATNIGTDYHLLESAGVVRVEELPNGRAFLKLIKEEIVRDGLDWLQASVGNIPGSGSSSLKMENIPGSFMTPEEDRSMMPVDAASDEITTAAILELRKEAQRAVRHESPFGR</sequence>
<name>A0AA40VER1_9ACTN</name>
<comment type="caution">
    <text evidence="1">The sequence shown here is derived from an EMBL/GenBank/DDBJ whole genome shotgun (WGS) entry which is preliminary data.</text>
</comment>
<dbReference type="RefSeq" id="WP_142195413.1">
    <property type="nucleotide sequence ID" value="NZ_BMSU01000030.1"/>
</dbReference>